<name>E9GR84_DAPPU</name>
<accession>E9GR84</accession>
<dbReference type="KEGG" id="dpx:DAPPUDRAFT_105601"/>
<dbReference type="Proteomes" id="UP000000305">
    <property type="component" value="Unassembled WGS sequence"/>
</dbReference>
<sequence>MQRVCANNKVLIEKYPGNLEWATLLPTPFAVMSLIMLRTTKREARRLVLKEPGLDEFFGPTNFVLKKIYLQRLHDPFLKDEYKARMDTISSCRTRFSLHPNGSSKEIASYKLKVRRLLGIQSSITLCFNINLLNGRYPDENAAVIVLKDQDAEFEQFCGYDSLRCLFSFTPGLSNAIH</sequence>
<dbReference type="EMBL" id="GL732559">
    <property type="protein sequence ID" value="EFX77965.1"/>
    <property type="molecule type" value="Genomic_DNA"/>
</dbReference>
<reference evidence="1 2" key="1">
    <citation type="journal article" date="2011" name="Science">
        <title>The ecoresponsive genome of Daphnia pulex.</title>
        <authorList>
            <person name="Colbourne J.K."/>
            <person name="Pfrender M.E."/>
            <person name="Gilbert D."/>
            <person name="Thomas W.K."/>
            <person name="Tucker A."/>
            <person name="Oakley T.H."/>
            <person name="Tokishita S."/>
            <person name="Aerts A."/>
            <person name="Arnold G.J."/>
            <person name="Basu M.K."/>
            <person name="Bauer D.J."/>
            <person name="Caceres C.E."/>
            <person name="Carmel L."/>
            <person name="Casola C."/>
            <person name="Choi J.H."/>
            <person name="Detter J.C."/>
            <person name="Dong Q."/>
            <person name="Dusheyko S."/>
            <person name="Eads B.D."/>
            <person name="Frohlich T."/>
            <person name="Geiler-Samerotte K.A."/>
            <person name="Gerlach D."/>
            <person name="Hatcher P."/>
            <person name="Jogdeo S."/>
            <person name="Krijgsveld J."/>
            <person name="Kriventseva E.V."/>
            <person name="Kultz D."/>
            <person name="Laforsch C."/>
            <person name="Lindquist E."/>
            <person name="Lopez J."/>
            <person name="Manak J.R."/>
            <person name="Muller J."/>
            <person name="Pangilinan J."/>
            <person name="Patwardhan R.P."/>
            <person name="Pitluck S."/>
            <person name="Pritham E.J."/>
            <person name="Rechtsteiner A."/>
            <person name="Rho M."/>
            <person name="Rogozin I.B."/>
            <person name="Sakarya O."/>
            <person name="Salamov A."/>
            <person name="Schaack S."/>
            <person name="Shapiro H."/>
            <person name="Shiga Y."/>
            <person name="Skalitzky C."/>
            <person name="Smith Z."/>
            <person name="Souvorov A."/>
            <person name="Sung W."/>
            <person name="Tang Z."/>
            <person name="Tsuchiya D."/>
            <person name="Tu H."/>
            <person name="Vos H."/>
            <person name="Wang M."/>
            <person name="Wolf Y.I."/>
            <person name="Yamagata H."/>
            <person name="Yamada T."/>
            <person name="Ye Y."/>
            <person name="Shaw J.R."/>
            <person name="Andrews J."/>
            <person name="Crease T.J."/>
            <person name="Tang H."/>
            <person name="Lucas S.M."/>
            <person name="Robertson H.M."/>
            <person name="Bork P."/>
            <person name="Koonin E.V."/>
            <person name="Zdobnov E.M."/>
            <person name="Grigoriev I.V."/>
            <person name="Lynch M."/>
            <person name="Boore J.L."/>
        </authorList>
    </citation>
    <scope>NUCLEOTIDE SEQUENCE [LARGE SCALE GENOMIC DNA]</scope>
</reference>
<keyword evidence="2" id="KW-1185">Reference proteome</keyword>
<gene>
    <name evidence="1" type="ORF">DAPPUDRAFT_105601</name>
</gene>
<dbReference type="InParanoid" id="E9GR84"/>
<proteinExistence type="predicted"/>
<protein>
    <submittedName>
        <fullName evidence="1">Uncharacterized protein</fullName>
    </submittedName>
</protein>
<dbReference type="HOGENOM" id="CLU_1512141_0_0_1"/>
<dbReference type="AlphaFoldDB" id="E9GR84"/>
<evidence type="ECO:0000313" key="2">
    <source>
        <dbReference type="Proteomes" id="UP000000305"/>
    </source>
</evidence>
<evidence type="ECO:0000313" key="1">
    <source>
        <dbReference type="EMBL" id="EFX77965.1"/>
    </source>
</evidence>
<organism evidence="1 2">
    <name type="scientific">Daphnia pulex</name>
    <name type="common">Water flea</name>
    <dbReference type="NCBI Taxonomy" id="6669"/>
    <lineage>
        <taxon>Eukaryota</taxon>
        <taxon>Metazoa</taxon>
        <taxon>Ecdysozoa</taxon>
        <taxon>Arthropoda</taxon>
        <taxon>Crustacea</taxon>
        <taxon>Branchiopoda</taxon>
        <taxon>Diplostraca</taxon>
        <taxon>Cladocera</taxon>
        <taxon>Anomopoda</taxon>
        <taxon>Daphniidae</taxon>
        <taxon>Daphnia</taxon>
    </lineage>
</organism>